<evidence type="ECO:0000313" key="39">
    <source>
        <dbReference type="EMBL" id="KAG5198621.1"/>
    </source>
</evidence>
<dbReference type="Pfam" id="PF05831">
    <property type="entry name" value="GAGE"/>
    <property type="match status" value="1"/>
</dbReference>
<dbReference type="Gene3D" id="2.170.260.10">
    <property type="entry name" value="paz domain"/>
    <property type="match status" value="1"/>
</dbReference>
<keyword evidence="17" id="KW-0460">Magnesium</keyword>
<sequence>MQRPGPRLWLVLQVMGSCAAISSMDMERPGDGKCQPIEIPMCKDIGYNMTRMPNLMGHENQREAAIQLHEFAPLVEYGCHGHLRFFLCSLYAPMCTEQVSTPIPACRVMCEQARLKCSPIMEQFNFKWPDSLDCSKLPNKNDPNYLCMEAPNNGSDEPARGSGMFPPLFRPQRPHSAQEHQLKDGGPGRAGCDNPGKFHHVEKSASCAPLCTPGVDVYWSRDDKRFAVVWLAVWSVLCFFSSAFTVLTFLIDPARFRYPERPIIFLSMCYCVYSVGYIIRLFAGAESIACDRDSGQLYVIQEGLESTGCTLVFLVLYYFGMASSLWWVILTLTWFLAAGKKWGHEAIEANSSYFHLAAWAIPAVKTILILVMRRVAGDELTGVCYVGNMDINALTGFVLIPLACYLIIGTSFILSGFVALFHIRRVMKTGGENTDKLEKLMVRIGVFSVLYTVPATCVIACYFYERLNVEYWKILATQHKCKMNNQTKNLDCLMATSIPAVEIFMVKIFMLLVVGITSGMKNKNDISGIDRGKVEKDNYRSTVSVKAKLEGGGKEMRLKCAKNKFQLSREKAEIMDFVSGEFVQIESSHPETHKETVSYPSSGESGPVPDLASGLLVALMEMQFAREHCFSIISHLFSAFQPRISHLFGGCREGALLLLEAVFVFKVVLFTLKAKLIGEYYLPRYHKSNPLKLSPWRVDLHMKNCSRTYRAGKGIKLFRSTIVHLLAFWFLLRNHRGTLPFPCSITQSSYARNEQKKTYALRALGQIKLLKGEMTLNLFLVQNAGFLLKIFENRFNTTSETLPSPNENQEMGRRNSHESYVEGPTRIEEENPDRRKQDGTLLGWMEPASLSIGAEKTGLSIAQSGHRGDGSGLWSSLGDVEVGRTQLSPAHMQWTRVWDRPALSGFDASQQPGYIQPRPQQPPAEGELVGRGRQRGTVGATAKSQELQISAGFQELSLAERGGRRRDFHDLGVNTRQNLDHVKESKTGSSGIIVRLSTNHFRLTSRPQWALYQYHIDYNPLMEARRLRSALLFQHEDLIGRCHAFDGTILFLPKRLQHKVTEVFSQTRNGEHVRITITLTNELPPTSPTCLQFYNIIFRRLLKIMNLQQIGRNYYNPSDPIDIPNHRLVIWPGFTTSILQYENNIMLCTDVSHKVLRSETVLDFMFNLFHQTEEHKFQEQVSKELIGLIVLTKYNNKTYRVDDIDWDQNPKSTFKKADGSEVSFLEYYRKQYNQEITDLKQPVLVSQPKRRRGPGGTLPGPAMLIPELCYLTGLTDKMRNDFNVMKDLAVHTRLTPEQRQREVGRLIDYIHKDDNVQRELRDWGLSFDSNLLSFSGRILQAEKIHQGGKTFDYNPQFADWSKETRGAPLISVKPLDNWLLIYTRRNYEAANSLIQNLFKVTPAMGIQMKKAIMIEVDDRTEAYLRVLQQKVTSDTQIVVCLLSSNRKDKYDAIKKYLCTDCPTPSQCVVARTLGKQQTVMAIATKIALQMNCKMGGELWRVDMPLKLAMIVGIDCYHDTTAGRRSIAGFVASINEGMTRWFSRCVFQDRGQELVDGLKVCLQAALRAWNSCNEYMPSRIIVYRDGVGDGQLKTLVNYEVPQFLDCLKSVGRGYNPRLTVIVVKKRVNARFFAQSGGRLQNPLPGTVIDVEVTRPEWYDFFIVSQAVRSGSVSPTHYNVIYDSSGLKPDHIQRLTYKLCHVYYNWPGVIRVPAPCQYAHKLAFLVGQSIHREPNLSLSNRLYYL</sequence>
<evidence type="ECO:0000256" key="32">
    <source>
        <dbReference type="SAM" id="MobiDB-lite"/>
    </source>
</evidence>
<dbReference type="FunFam" id="2.170.260.10:FF:000003">
    <property type="entry name" value="Piwi-like RNA-mediated gene silencing 2"/>
    <property type="match status" value="1"/>
</dbReference>
<feature type="transmembrane region" description="Helical" evidence="33">
    <location>
        <begin position="311"/>
        <end position="336"/>
    </location>
</feature>
<dbReference type="PROSITE" id="PS50822">
    <property type="entry name" value="PIWI"/>
    <property type="match status" value="1"/>
</dbReference>
<dbReference type="PROSITE" id="PS50261">
    <property type="entry name" value="G_PROTEIN_RECEP_F2_4"/>
    <property type="match status" value="1"/>
</dbReference>
<dbReference type="Gene3D" id="1.10.2000.10">
    <property type="entry name" value="Frizzled cysteine-rich domain"/>
    <property type="match status" value="1"/>
</dbReference>
<keyword evidence="8" id="KW-0963">Cytoplasm</keyword>
<keyword evidence="20" id="KW-0694">RNA-binding</keyword>
<dbReference type="CDD" id="cd07462">
    <property type="entry name" value="CRD_FZ10"/>
    <property type="match status" value="1"/>
</dbReference>
<feature type="domain" description="FZ" evidence="35">
    <location>
        <begin position="29"/>
        <end position="150"/>
    </location>
</feature>
<keyword evidence="14" id="KW-0255">Endonuclease</keyword>
<keyword evidence="10 33" id="KW-0812">Transmembrane</keyword>
<keyword evidence="19" id="KW-0744">Spermatogenesis</keyword>
<feature type="transmembrane region" description="Helical" evidence="33">
    <location>
        <begin position="717"/>
        <end position="732"/>
    </location>
</feature>
<evidence type="ECO:0000256" key="24">
    <source>
        <dbReference type="ARBA" id="ARBA00023157"/>
    </source>
</evidence>
<keyword evidence="9" id="KW-0879">Wnt signaling pathway</keyword>
<dbReference type="GO" id="GO:0005737">
    <property type="term" value="C:cytoplasm"/>
    <property type="evidence" value="ECO:0007669"/>
    <property type="project" value="UniProtKB-SubCell"/>
</dbReference>
<keyword evidence="5" id="KW-0217">Developmental protein</keyword>
<dbReference type="FunFam" id="3.30.420.10:FF:000014">
    <property type="entry name" value="Piwi-like RNA-mediated gene silencing 1"/>
    <property type="match status" value="1"/>
</dbReference>
<evidence type="ECO:0000256" key="29">
    <source>
        <dbReference type="ARBA" id="ARBA00038291"/>
    </source>
</evidence>
<feature type="disulfide bond" evidence="31">
    <location>
        <begin position="106"/>
        <end position="147"/>
    </location>
</feature>
<keyword evidence="7" id="KW-0488">Methylation</keyword>
<feature type="disulfide bond" evidence="31">
    <location>
        <begin position="79"/>
        <end position="117"/>
    </location>
</feature>
<dbReference type="Pfam" id="PF02170">
    <property type="entry name" value="PAZ"/>
    <property type="match status" value="1"/>
</dbReference>
<keyword evidence="16" id="KW-0378">Hydrolase</keyword>
<feature type="transmembrane region" description="Helical" evidence="33">
    <location>
        <begin position="263"/>
        <end position="283"/>
    </location>
</feature>
<keyword evidence="21 33" id="KW-1133">Transmembrane helix</keyword>
<dbReference type="GO" id="GO:0004519">
    <property type="term" value="F:endonuclease activity"/>
    <property type="evidence" value="ECO:0007669"/>
    <property type="project" value="UniProtKB-KW"/>
</dbReference>
<dbReference type="SMART" id="SM01379">
    <property type="entry name" value="GAGE"/>
    <property type="match status" value="1"/>
</dbReference>
<dbReference type="Pfam" id="PF01534">
    <property type="entry name" value="Frizzled"/>
    <property type="match status" value="1"/>
</dbReference>
<keyword evidence="23 33" id="KW-0472">Membrane</keyword>
<feature type="transmembrane region" description="Helical" evidence="33">
    <location>
        <begin position="227"/>
        <end position="251"/>
    </location>
</feature>
<dbReference type="GO" id="GO:0051321">
    <property type="term" value="P:meiotic cell cycle"/>
    <property type="evidence" value="ECO:0007669"/>
    <property type="project" value="UniProtKB-KW"/>
</dbReference>
<dbReference type="FunFam" id="3.40.50.2300:FF:000131">
    <property type="entry name" value="Piwi-like RNA-mediated gene silencing 1"/>
    <property type="match status" value="1"/>
</dbReference>
<dbReference type="InterPro" id="IPR036085">
    <property type="entry name" value="PAZ_dom_sf"/>
</dbReference>
<gene>
    <name evidence="39" type="ORF">JEQ12_007217</name>
</gene>
<dbReference type="InterPro" id="IPR000539">
    <property type="entry name" value="Frizzled/Smoothened_7TM"/>
</dbReference>
<dbReference type="GO" id="GO:0006417">
    <property type="term" value="P:regulation of translation"/>
    <property type="evidence" value="ECO:0007669"/>
    <property type="project" value="UniProtKB-KW"/>
</dbReference>
<dbReference type="Pfam" id="PF02171">
    <property type="entry name" value="Piwi"/>
    <property type="match status" value="1"/>
</dbReference>
<feature type="domain" description="G-protein coupled receptors family 2 profile 2" evidence="36">
    <location>
        <begin position="227"/>
        <end position="520"/>
    </location>
</feature>
<dbReference type="GO" id="GO:0034584">
    <property type="term" value="F:piRNA binding"/>
    <property type="evidence" value="ECO:0007669"/>
    <property type="project" value="UniProtKB-ARBA"/>
</dbReference>
<dbReference type="InterPro" id="IPR036397">
    <property type="entry name" value="RNaseH_sf"/>
</dbReference>
<evidence type="ECO:0000256" key="6">
    <source>
        <dbReference type="ARBA" id="ARBA00022475"/>
    </source>
</evidence>
<dbReference type="InterPro" id="IPR014811">
    <property type="entry name" value="ArgoL1"/>
</dbReference>
<dbReference type="CDD" id="cd15037">
    <property type="entry name" value="7tmF_FZD10"/>
    <property type="match status" value="1"/>
</dbReference>
<feature type="compositionally biased region" description="Basic and acidic residues" evidence="32">
    <location>
        <begin position="810"/>
        <end position="838"/>
    </location>
</feature>
<dbReference type="PROSITE" id="PS51257">
    <property type="entry name" value="PROKAR_LIPOPROTEIN"/>
    <property type="match status" value="1"/>
</dbReference>
<dbReference type="Pfam" id="PF01392">
    <property type="entry name" value="Fz"/>
    <property type="match status" value="1"/>
</dbReference>
<evidence type="ECO:0000259" key="35">
    <source>
        <dbReference type="PROSITE" id="PS50038"/>
    </source>
</evidence>
<feature type="transmembrane region" description="Helical" evidence="33">
    <location>
        <begin position="396"/>
        <end position="423"/>
    </location>
</feature>
<protein>
    <recommendedName>
        <fullName evidence="30">Piwi-like protein 1</fullName>
    </recommendedName>
</protein>
<dbReference type="Gene3D" id="3.40.50.2300">
    <property type="match status" value="1"/>
</dbReference>
<evidence type="ECO:0000256" key="14">
    <source>
        <dbReference type="ARBA" id="ARBA00022759"/>
    </source>
</evidence>
<feature type="domain" description="PAZ" evidence="37">
    <location>
        <begin position="1160"/>
        <end position="1273"/>
    </location>
</feature>
<dbReference type="GO" id="GO:0016787">
    <property type="term" value="F:hydrolase activity"/>
    <property type="evidence" value="ECO:0007669"/>
    <property type="project" value="UniProtKB-KW"/>
</dbReference>
<keyword evidence="22" id="KW-0297">G-protein coupled receptor</keyword>
<feature type="disulfide bond" evidence="31">
    <location>
        <begin position="34"/>
        <end position="95"/>
    </location>
</feature>
<feature type="transmembrane region" description="Helical" evidence="33">
    <location>
        <begin position="356"/>
        <end position="376"/>
    </location>
</feature>
<feature type="transmembrane region" description="Helical" evidence="33">
    <location>
        <begin position="444"/>
        <end position="465"/>
    </location>
</feature>
<feature type="disulfide bond" evidence="31">
    <location>
        <begin position="110"/>
        <end position="134"/>
    </location>
</feature>
<evidence type="ECO:0000256" key="11">
    <source>
        <dbReference type="ARBA" id="ARBA00022722"/>
    </source>
</evidence>
<dbReference type="PANTHER" id="PTHR22891">
    <property type="entry name" value="EUKARYOTIC TRANSLATION INITIATION FACTOR 2C"/>
    <property type="match status" value="1"/>
</dbReference>
<evidence type="ECO:0000256" key="7">
    <source>
        <dbReference type="ARBA" id="ARBA00022481"/>
    </source>
</evidence>
<dbReference type="SMART" id="SM00950">
    <property type="entry name" value="Piwi"/>
    <property type="match status" value="1"/>
</dbReference>
<evidence type="ECO:0000256" key="18">
    <source>
        <dbReference type="ARBA" id="ARBA00022845"/>
    </source>
</evidence>
<accession>A0A835ZRH2</accession>
<dbReference type="FunFam" id="1.10.2000.10:FF:000007">
    <property type="entry name" value="Frizzled class receptor 10"/>
    <property type="match status" value="1"/>
</dbReference>
<evidence type="ECO:0000256" key="22">
    <source>
        <dbReference type="ARBA" id="ARBA00023040"/>
    </source>
</evidence>
<dbReference type="InterPro" id="IPR017981">
    <property type="entry name" value="GPCR_2-like_7TM"/>
</dbReference>
<reference evidence="39 40" key="1">
    <citation type="submission" date="2020-12" db="EMBL/GenBank/DDBJ databases">
        <title>De novo assembly of Tibetan sheep genome.</title>
        <authorList>
            <person name="Li X."/>
        </authorList>
    </citation>
    <scope>NUCLEOTIDE SEQUENCE [LARGE SCALE GENOMIC DNA]</scope>
    <source>
        <tissue evidence="39">Heart</tissue>
    </source>
</reference>
<feature type="region of interest" description="Disordered" evidence="32">
    <location>
        <begin position="798"/>
        <end position="839"/>
    </location>
</feature>
<dbReference type="GO" id="GO:0005886">
    <property type="term" value="C:plasma membrane"/>
    <property type="evidence" value="ECO:0007669"/>
    <property type="project" value="UniProtKB-SubCell"/>
</dbReference>
<keyword evidence="6" id="KW-1003">Cell membrane</keyword>
<dbReference type="PROSITE" id="PS50038">
    <property type="entry name" value="FZ"/>
    <property type="match status" value="1"/>
</dbReference>
<keyword evidence="15" id="KW-0221">Differentiation</keyword>
<comment type="caution">
    <text evidence="39">The sequence shown here is derived from an EMBL/GenBank/DDBJ whole genome shotgun (WGS) entry which is preliminary data.</text>
</comment>
<comment type="similarity">
    <text evidence="4">Belongs to the G-protein coupled receptor Fz/Smo family.</text>
</comment>
<keyword evidence="12" id="KW-0479">Metal-binding</keyword>
<evidence type="ECO:0000259" key="37">
    <source>
        <dbReference type="PROSITE" id="PS50821"/>
    </source>
</evidence>
<dbReference type="PROSITE" id="PS50821">
    <property type="entry name" value="PAZ"/>
    <property type="match status" value="1"/>
</dbReference>
<evidence type="ECO:0000256" key="25">
    <source>
        <dbReference type="ARBA" id="ARBA00023158"/>
    </source>
</evidence>
<keyword evidence="26" id="KW-0675">Receptor</keyword>
<evidence type="ECO:0000256" key="16">
    <source>
        <dbReference type="ARBA" id="ARBA00022801"/>
    </source>
</evidence>
<keyword evidence="24 31" id="KW-1015">Disulfide bond</keyword>
<evidence type="ECO:0000256" key="9">
    <source>
        <dbReference type="ARBA" id="ARBA00022687"/>
    </source>
</evidence>
<evidence type="ECO:0000256" key="12">
    <source>
        <dbReference type="ARBA" id="ARBA00022723"/>
    </source>
</evidence>
<proteinExistence type="inferred from homology"/>
<evidence type="ECO:0000256" key="13">
    <source>
        <dbReference type="ARBA" id="ARBA00022729"/>
    </source>
</evidence>
<keyword evidence="18" id="KW-0810">Translation regulation</keyword>
<keyword evidence="28" id="KW-0469">Meiosis</keyword>
<dbReference type="PRINTS" id="PR00489">
    <property type="entry name" value="FRIZZLED"/>
</dbReference>
<evidence type="ECO:0000259" key="36">
    <source>
        <dbReference type="PROSITE" id="PS50261"/>
    </source>
</evidence>
<evidence type="ECO:0000256" key="28">
    <source>
        <dbReference type="ARBA" id="ARBA00023254"/>
    </source>
</evidence>
<dbReference type="SMART" id="SM00949">
    <property type="entry name" value="PAZ"/>
    <property type="match status" value="1"/>
</dbReference>
<evidence type="ECO:0000256" key="31">
    <source>
        <dbReference type="PROSITE-ProRule" id="PRU00090"/>
    </source>
</evidence>
<evidence type="ECO:0000256" key="27">
    <source>
        <dbReference type="ARBA" id="ARBA00023224"/>
    </source>
</evidence>
<evidence type="ECO:0000256" key="8">
    <source>
        <dbReference type="ARBA" id="ARBA00022490"/>
    </source>
</evidence>
<evidence type="ECO:0000313" key="40">
    <source>
        <dbReference type="Proteomes" id="UP000664991"/>
    </source>
</evidence>
<dbReference type="EMBL" id="JAEMGP010000017">
    <property type="protein sequence ID" value="KAG5198621.1"/>
    <property type="molecule type" value="Genomic_DNA"/>
</dbReference>
<dbReference type="InterPro" id="IPR020067">
    <property type="entry name" value="Frizzled_dom"/>
</dbReference>
<name>A0A835ZRH2_SHEEP</name>
<comment type="subcellular location">
    <subcellularLocation>
        <location evidence="3">Cell membrane</location>
        <topology evidence="3">Multi-pass membrane protein</topology>
    </subcellularLocation>
    <subcellularLocation>
        <location evidence="2">Cytoplasm</location>
    </subcellularLocation>
</comment>
<keyword evidence="27" id="KW-0807">Transducer</keyword>
<evidence type="ECO:0000256" key="1">
    <source>
        <dbReference type="ARBA" id="ARBA00001946"/>
    </source>
</evidence>
<dbReference type="GO" id="GO:0046872">
    <property type="term" value="F:metal ion binding"/>
    <property type="evidence" value="ECO:0007669"/>
    <property type="project" value="UniProtKB-KW"/>
</dbReference>
<evidence type="ECO:0000256" key="34">
    <source>
        <dbReference type="SAM" id="SignalP"/>
    </source>
</evidence>
<comment type="cofactor">
    <cofactor evidence="1">
        <name>Mg(2+)</name>
        <dbReference type="ChEBI" id="CHEBI:18420"/>
    </cofactor>
</comment>
<feature type="signal peptide" evidence="34">
    <location>
        <begin position="1"/>
        <end position="20"/>
    </location>
</feature>
<dbReference type="InterPro" id="IPR036790">
    <property type="entry name" value="Frizzled_dom_sf"/>
</dbReference>
<dbReference type="SUPFAM" id="SSF53098">
    <property type="entry name" value="Ribonuclease H-like"/>
    <property type="match status" value="1"/>
</dbReference>
<evidence type="ECO:0000259" key="38">
    <source>
        <dbReference type="PROSITE" id="PS50822"/>
    </source>
</evidence>
<evidence type="ECO:0000256" key="5">
    <source>
        <dbReference type="ARBA" id="ARBA00022473"/>
    </source>
</evidence>
<evidence type="ECO:0000256" key="17">
    <source>
        <dbReference type="ARBA" id="ARBA00022842"/>
    </source>
</evidence>
<dbReference type="InterPro" id="IPR012337">
    <property type="entry name" value="RNaseH-like_sf"/>
</dbReference>
<dbReference type="CDD" id="cd02845">
    <property type="entry name" value="PAZ_piwi_like"/>
    <property type="match status" value="1"/>
</dbReference>
<dbReference type="Proteomes" id="UP000664991">
    <property type="component" value="Chromosome 17"/>
</dbReference>
<keyword evidence="13 34" id="KW-0732">Signal</keyword>
<dbReference type="Gene3D" id="3.30.420.10">
    <property type="entry name" value="Ribonuclease H-like superfamily/Ribonuclease H"/>
    <property type="match status" value="1"/>
</dbReference>
<feature type="chain" id="PRO_5032591253" description="Piwi-like protein 1" evidence="34">
    <location>
        <begin position="21"/>
        <end position="1743"/>
    </location>
</feature>
<dbReference type="CDD" id="cd04658">
    <property type="entry name" value="Piwi_piwi-like_Euk"/>
    <property type="match status" value="1"/>
</dbReference>
<evidence type="ECO:0000256" key="30">
    <source>
        <dbReference type="ARBA" id="ARBA00067899"/>
    </source>
</evidence>
<evidence type="ECO:0000256" key="4">
    <source>
        <dbReference type="ARBA" id="ARBA00008077"/>
    </source>
</evidence>
<dbReference type="FunFam" id="1.20.1070.10:FF:000020">
    <property type="entry name" value="Frizzled class receptor 10"/>
    <property type="match status" value="1"/>
</dbReference>
<dbReference type="InterPro" id="IPR031320">
    <property type="entry name" value="GAGE"/>
</dbReference>
<dbReference type="InterPro" id="IPR003100">
    <property type="entry name" value="PAZ_dom"/>
</dbReference>
<feature type="compositionally biased region" description="Polar residues" evidence="32">
    <location>
        <begin position="798"/>
        <end position="809"/>
    </location>
</feature>
<feature type="transmembrane region" description="Helical" evidence="33">
    <location>
        <begin position="493"/>
        <end position="514"/>
    </location>
</feature>
<keyword evidence="25" id="KW-0943">RNA-mediated gene silencing</keyword>
<evidence type="ECO:0000256" key="26">
    <source>
        <dbReference type="ARBA" id="ARBA00023170"/>
    </source>
</evidence>
<dbReference type="GO" id="GO:0016055">
    <property type="term" value="P:Wnt signaling pathway"/>
    <property type="evidence" value="ECO:0007669"/>
    <property type="project" value="UniProtKB-KW"/>
</dbReference>
<evidence type="ECO:0000256" key="15">
    <source>
        <dbReference type="ARBA" id="ARBA00022782"/>
    </source>
</evidence>
<dbReference type="GO" id="GO:0007286">
    <property type="term" value="P:spermatid development"/>
    <property type="evidence" value="ECO:0007669"/>
    <property type="project" value="UniProtKB-ARBA"/>
</dbReference>
<comment type="similarity">
    <text evidence="29">Belongs to the argonaute family. Piwi subfamily.</text>
</comment>
<dbReference type="Pfam" id="PF23278">
    <property type="entry name" value="Piwi_N"/>
    <property type="match status" value="1"/>
</dbReference>
<feature type="domain" description="Piwi" evidence="38">
    <location>
        <begin position="1437"/>
        <end position="1729"/>
    </location>
</feature>
<evidence type="ECO:0000256" key="21">
    <source>
        <dbReference type="ARBA" id="ARBA00022989"/>
    </source>
</evidence>
<keyword evidence="11" id="KW-0540">Nuclease</keyword>
<evidence type="ECO:0000256" key="23">
    <source>
        <dbReference type="ARBA" id="ARBA00023136"/>
    </source>
</evidence>
<dbReference type="GO" id="GO:0004930">
    <property type="term" value="F:G protein-coupled receptor activity"/>
    <property type="evidence" value="ECO:0007669"/>
    <property type="project" value="UniProtKB-KW"/>
</dbReference>
<dbReference type="SUPFAM" id="SSF101690">
    <property type="entry name" value="PAZ domain"/>
    <property type="match status" value="1"/>
</dbReference>
<dbReference type="GO" id="GO:0031047">
    <property type="term" value="P:regulatory ncRNA-mediated gene silencing"/>
    <property type="evidence" value="ECO:0007669"/>
    <property type="project" value="UniProtKB-KW"/>
</dbReference>
<dbReference type="SUPFAM" id="SSF63501">
    <property type="entry name" value="Frizzled cysteine-rich domain"/>
    <property type="match status" value="1"/>
</dbReference>
<dbReference type="InterPro" id="IPR003165">
    <property type="entry name" value="Piwi"/>
</dbReference>
<evidence type="ECO:0000256" key="33">
    <source>
        <dbReference type="SAM" id="Phobius"/>
    </source>
</evidence>
<evidence type="ECO:0000256" key="3">
    <source>
        <dbReference type="ARBA" id="ARBA00004651"/>
    </source>
</evidence>
<evidence type="ECO:0000256" key="10">
    <source>
        <dbReference type="ARBA" id="ARBA00022692"/>
    </source>
</evidence>
<evidence type="ECO:0000256" key="2">
    <source>
        <dbReference type="ARBA" id="ARBA00004496"/>
    </source>
</evidence>
<dbReference type="Pfam" id="PF08699">
    <property type="entry name" value="ArgoL1"/>
    <property type="match status" value="1"/>
</dbReference>
<organism evidence="39 40">
    <name type="scientific">Ovis aries</name>
    <name type="common">Sheep</name>
    <dbReference type="NCBI Taxonomy" id="9940"/>
    <lineage>
        <taxon>Eukaryota</taxon>
        <taxon>Metazoa</taxon>
        <taxon>Chordata</taxon>
        <taxon>Craniata</taxon>
        <taxon>Vertebrata</taxon>
        <taxon>Euteleostomi</taxon>
        <taxon>Mammalia</taxon>
        <taxon>Eutheria</taxon>
        <taxon>Laurasiatheria</taxon>
        <taxon>Artiodactyla</taxon>
        <taxon>Ruminantia</taxon>
        <taxon>Pecora</taxon>
        <taxon>Bovidae</taxon>
        <taxon>Caprinae</taxon>
        <taxon>Ovis</taxon>
    </lineage>
</organism>
<feature type="disulfide bond" evidence="31">
    <location>
        <begin position="42"/>
        <end position="88"/>
    </location>
</feature>
<evidence type="ECO:0000256" key="20">
    <source>
        <dbReference type="ARBA" id="ARBA00022884"/>
    </source>
</evidence>
<dbReference type="SMART" id="SM00063">
    <property type="entry name" value="FRI"/>
    <property type="match status" value="1"/>
</dbReference>
<evidence type="ECO:0000256" key="19">
    <source>
        <dbReference type="ARBA" id="ARBA00022871"/>
    </source>
</evidence>
<dbReference type="SMART" id="SM01330">
    <property type="entry name" value="Frizzled"/>
    <property type="match status" value="1"/>
</dbReference>
<dbReference type="Gene3D" id="1.20.1070.10">
    <property type="entry name" value="Rhodopsin 7-helix transmembrane proteins"/>
    <property type="match status" value="1"/>
</dbReference>